<protein>
    <submittedName>
        <fullName evidence="7">Uncharacterized protein</fullName>
    </submittedName>
</protein>
<evidence type="ECO:0000256" key="5">
    <source>
        <dbReference type="ARBA" id="ARBA00023229"/>
    </source>
</evidence>
<evidence type="ECO:0000256" key="1">
    <source>
        <dbReference type="ARBA" id="ARBA00001946"/>
    </source>
</evidence>
<evidence type="ECO:0000256" key="4">
    <source>
        <dbReference type="ARBA" id="ARBA00022842"/>
    </source>
</evidence>
<comment type="caution">
    <text evidence="7">The sequence shown here is derived from an EMBL/GenBank/DDBJ whole genome shotgun (WGS) entry which is preliminary data.</text>
</comment>
<evidence type="ECO:0000313" key="8">
    <source>
        <dbReference type="Proteomes" id="UP000663864"/>
    </source>
</evidence>
<dbReference type="Proteomes" id="UP000663864">
    <property type="component" value="Unassembled WGS sequence"/>
</dbReference>
<dbReference type="CDD" id="cd00685">
    <property type="entry name" value="Trans_IPPS_HT"/>
    <property type="match status" value="1"/>
</dbReference>
<dbReference type="Gene3D" id="1.10.600.10">
    <property type="entry name" value="Farnesyl Diphosphate Synthase"/>
    <property type="match status" value="1"/>
</dbReference>
<reference evidence="7" key="1">
    <citation type="submission" date="2021-02" db="EMBL/GenBank/DDBJ databases">
        <authorList>
            <person name="Nowell W R."/>
        </authorList>
    </citation>
    <scope>NUCLEOTIDE SEQUENCE</scope>
</reference>
<dbReference type="InterPro" id="IPR008949">
    <property type="entry name" value="Isoprenoid_synthase_dom_sf"/>
</dbReference>
<keyword evidence="4" id="KW-0460">Magnesium</keyword>
<name>A0A815AZA8_9BILA</name>
<organism evidence="7 8">
    <name type="scientific">Rotaria sordida</name>
    <dbReference type="NCBI Taxonomy" id="392033"/>
    <lineage>
        <taxon>Eukaryota</taxon>
        <taxon>Metazoa</taxon>
        <taxon>Spiralia</taxon>
        <taxon>Gnathifera</taxon>
        <taxon>Rotifera</taxon>
        <taxon>Eurotatoria</taxon>
        <taxon>Bdelloidea</taxon>
        <taxon>Philodinida</taxon>
        <taxon>Philodinidae</taxon>
        <taxon>Rotaria</taxon>
    </lineage>
</organism>
<keyword evidence="2" id="KW-0808">Transferase</keyword>
<dbReference type="PROSITE" id="PS00444">
    <property type="entry name" value="POLYPRENYL_SYNTHASE_2"/>
    <property type="match status" value="1"/>
</dbReference>
<feature type="compositionally biased region" description="Low complexity" evidence="6">
    <location>
        <begin position="45"/>
        <end position="58"/>
    </location>
</feature>
<feature type="region of interest" description="Disordered" evidence="6">
    <location>
        <begin position="42"/>
        <end position="61"/>
    </location>
</feature>
<dbReference type="GO" id="GO:0046872">
    <property type="term" value="F:metal ion binding"/>
    <property type="evidence" value="ECO:0007669"/>
    <property type="project" value="UniProtKB-KW"/>
</dbReference>
<dbReference type="AlphaFoldDB" id="A0A815AZA8"/>
<dbReference type="InterPro" id="IPR000092">
    <property type="entry name" value="Polyprenyl_synt"/>
</dbReference>
<dbReference type="EMBL" id="CAJNOT010001893">
    <property type="protein sequence ID" value="CAF1260896.1"/>
    <property type="molecule type" value="Genomic_DNA"/>
</dbReference>
<dbReference type="GO" id="GO:0004659">
    <property type="term" value="F:prenyltransferase activity"/>
    <property type="evidence" value="ECO:0007669"/>
    <property type="project" value="InterPro"/>
</dbReference>
<evidence type="ECO:0000256" key="3">
    <source>
        <dbReference type="ARBA" id="ARBA00022723"/>
    </source>
</evidence>
<keyword evidence="3" id="KW-0479">Metal-binding</keyword>
<evidence type="ECO:0000256" key="6">
    <source>
        <dbReference type="SAM" id="MobiDB-lite"/>
    </source>
</evidence>
<keyword evidence="5" id="KW-0414">Isoprene biosynthesis</keyword>
<sequence>MSSTKPSRFHSKKQNSKNKCRLHLHHLHTHIHEKTVQHFLNGRTNQSGNSEQSQSSKNLTEQELQQRQLIHQYIFSQLATYANKPRIWQLTHSLHIRRHLLNKSKHISKLYSLSDDFVCESINQLFTNVDKYVSQLCQLMQYKIGASGESHVLFQKIRISNNQWCSLQLKRAHQIFPNINNEEFTDNEILEKYYNHIIETLTPKPDTTSSNCIAQLREQPFDLNHAYEQAENKAKECLAPMLQNYRKRSIPDLELIQEMINLGLEYMKTSPRSEDFRNATNFLDKISMFHKTKEAYESNLHNMSDDFMLLRFGKVFGPNALPTTARSNAQFMYLVHLFIKSILHLIIMMRAKSDNNEEIPSIIKLVFGDVFSTEINSSIIKLNNDDLFSPKLNIDQWTWLLEKWHDALRTFPILLTEVGAFGRLLRTTIGIGIARLFNFAETIIDNNQMLDLAFMNEQLFQALQMGFYFGIAYGIVDCLQDEIQNSKKNPAQHLELFKTETNENENLTKPVEILDKWTLIMEELLRGGEFNRNEIPKTPWTPLLIETFDSLVTLTKTIGATSTAFNELALLLRSQRLDKKTMENFYNDEELFLGAMLKSHFTYTCTTFLGNVKSAREESERLWIMPFLGQLTDDCRDFYDDFQSNSVTPYTHYASFIRRQQSSDKHLLNPFYAFLHLCSDIYLSSDRDIQTGAFIGRRILRTLKSIEISSGQSALREFLYLFCHNNLSLHDYFLTNLRNYFPKVSDPEKSFFRMINKVSIKYARTNRKLETYVGDHLQQIENALHIDSFNKNKKSLSIINRDEELLISAMNYSVTAGGKRLRPLLMMMISDLFNLELKSILPLACGLEYLHTSSLILDDLPAQDNSDLRRGRPTLHKTSINNDIPENLFEGRAQLTAVDLIAISMRLINHGLVQNGFSSQRVNQVVDEISLSMHDLCIGQMMDLRAAHMGIEKENELVDELDHIAWFKTGKALEIVLVTPAILAISSSTVNNQSIDLNKIRELGRLMGILFQMRDDLLDVEGENIGKPIAIDIKNNTVTYVSILGIEGTRQRLKEFRQKTLNLINECWPSNAGTIKDVVNYIVNREN</sequence>
<evidence type="ECO:0000313" key="7">
    <source>
        <dbReference type="EMBL" id="CAF1260896.1"/>
    </source>
</evidence>
<proteinExistence type="predicted"/>
<comment type="cofactor">
    <cofactor evidence="1">
        <name>Mg(2+)</name>
        <dbReference type="ChEBI" id="CHEBI:18420"/>
    </cofactor>
</comment>
<dbReference type="SUPFAM" id="SSF48576">
    <property type="entry name" value="Terpenoid synthases"/>
    <property type="match status" value="1"/>
</dbReference>
<accession>A0A815AZA8</accession>
<dbReference type="GO" id="GO:0008299">
    <property type="term" value="P:isoprenoid biosynthetic process"/>
    <property type="evidence" value="ECO:0007669"/>
    <property type="project" value="UniProtKB-KW"/>
</dbReference>
<dbReference type="PANTHER" id="PTHR43281">
    <property type="entry name" value="FARNESYL DIPHOSPHATE SYNTHASE"/>
    <property type="match status" value="1"/>
</dbReference>
<dbReference type="Pfam" id="PF00348">
    <property type="entry name" value="polyprenyl_synt"/>
    <property type="match status" value="1"/>
</dbReference>
<dbReference type="SFLD" id="SFLDS00005">
    <property type="entry name" value="Isoprenoid_Synthase_Type_I"/>
    <property type="match status" value="1"/>
</dbReference>
<gene>
    <name evidence="7" type="ORF">ZHD862_LOCUS25899</name>
</gene>
<dbReference type="InterPro" id="IPR033749">
    <property type="entry name" value="Polyprenyl_synt_CS"/>
</dbReference>
<dbReference type="PROSITE" id="PS00723">
    <property type="entry name" value="POLYPRENYL_SYNTHASE_1"/>
    <property type="match status" value="1"/>
</dbReference>
<evidence type="ECO:0000256" key="2">
    <source>
        <dbReference type="ARBA" id="ARBA00022679"/>
    </source>
</evidence>
<dbReference type="PANTHER" id="PTHR43281:SF1">
    <property type="entry name" value="FARNESYL DIPHOSPHATE SYNTHASE"/>
    <property type="match status" value="1"/>
</dbReference>